<reference evidence="1 2" key="1">
    <citation type="journal article" date="2024" name="BMC Biol.">
        <title>Comparative genomics of Ascetosporea gives new insight into the evolutionary basis for animal parasitism in Rhizaria.</title>
        <authorList>
            <person name="Hiltunen Thoren M."/>
            <person name="Onut-Brannstrom I."/>
            <person name="Alfjorden A."/>
            <person name="Peckova H."/>
            <person name="Swords F."/>
            <person name="Hooper C."/>
            <person name="Holzer A.S."/>
            <person name="Bass D."/>
            <person name="Burki F."/>
        </authorList>
    </citation>
    <scope>NUCLEOTIDE SEQUENCE [LARGE SCALE GENOMIC DNA]</scope>
    <source>
        <strain evidence="1">20-A016</strain>
    </source>
</reference>
<accession>A0ABV2AV99</accession>
<comment type="caution">
    <text evidence="1">The sequence shown here is derived from an EMBL/GenBank/DDBJ whole genome shotgun (WGS) entry which is preliminary data.</text>
</comment>
<dbReference type="Proteomes" id="UP001439008">
    <property type="component" value="Unassembled WGS sequence"/>
</dbReference>
<evidence type="ECO:0000313" key="2">
    <source>
        <dbReference type="Proteomes" id="UP001439008"/>
    </source>
</evidence>
<name>A0ABV2AV99_9EUKA</name>
<keyword evidence="2" id="KW-1185">Reference proteome</keyword>
<dbReference type="EMBL" id="JBDODL010007047">
    <property type="protein sequence ID" value="MES1923592.1"/>
    <property type="molecule type" value="Genomic_DNA"/>
</dbReference>
<evidence type="ECO:0008006" key="3">
    <source>
        <dbReference type="Google" id="ProtNLM"/>
    </source>
</evidence>
<sequence>MSERDIWISFQAGNPKVKVLDGRLKISSKTAINKIAISGISGLDDLNKICQNLSRNIKSLHNVQVLTEKHKKDSILLLLFIPTEDTSSVVKMLCSFKESDWKETNIVFNKVEVIECLRSSVFIFRLYFVKQT</sequence>
<gene>
    <name evidence="1" type="ORF">MHBO_005191</name>
</gene>
<proteinExistence type="predicted"/>
<evidence type="ECO:0000313" key="1">
    <source>
        <dbReference type="EMBL" id="MES1923592.1"/>
    </source>
</evidence>
<organism evidence="1 2">
    <name type="scientific">Bonamia ostreae</name>
    <dbReference type="NCBI Taxonomy" id="126728"/>
    <lineage>
        <taxon>Eukaryota</taxon>
        <taxon>Sar</taxon>
        <taxon>Rhizaria</taxon>
        <taxon>Endomyxa</taxon>
        <taxon>Ascetosporea</taxon>
        <taxon>Haplosporida</taxon>
        <taxon>Bonamia</taxon>
    </lineage>
</organism>
<protein>
    <recommendedName>
        <fullName evidence="3">LAGLIDADG homing endonuclease</fullName>
    </recommendedName>
</protein>